<dbReference type="InterPro" id="IPR050407">
    <property type="entry name" value="Geranylgeranyl_reductase"/>
</dbReference>
<gene>
    <name evidence="9" type="ORF">BKD89_01025</name>
</gene>
<dbReference type="OMA" id="WPAYAWS"/>
<keyword evidence="5" id="KW-0443">Lipid metabolism</keyword>
<dbReference type="PANTHER" id="PTHR42685:SF18">
    <property type="entry name" value="DIGERANYLGERANYLGLYCEROPHOSPHOLIPID REDUCTASE"/>
    <property type="match status" value="1"/>
</dbReference>
<evidence type="ECO:0000313" key="10">
    <source>
        <dbReference type="Proteomes" id="UP000273278"/>
    </source>
</evidence>
<evidence type="ECO:0000256" key="7">
    <source>
        <dbReference type="ARBA" id="ARBA00023264"/>
    </source>
</evidence>
<dbReference type="GO" id="GO:0008654">
    <property type="term" value="P:phospholipid biosynthetic process"/>
    <property type="evidence" value="ECO:0007669"/>
    <property type="project" value="UniProtKB-KW"/>
</dbReference>
<evidence type="ECO:0000256" key="3">
    <source>
        <dbReference type="ARBA" id="ARBA00022827"/>
    </source>
</evidence>
<proteinExistence type="predicted"/>
<feature type="domain" description="Digeranylgeranylglycerophospholipid reductase catalytic" evidence="8">
    <location>
        <begin position="171"/>
        <end position="235"/>
    </location>
</feature>
<evidence type="ECO:0000256" key="2">
    <source>
        <dbReference type="ARBA" id="ARBA00022630"/>
    </source>
</evidence>
<dbReference type="Gene3D" id="3.50.50.60">
    <property type="entry name" value="FAD/NAD(P)-binding domain"/>
    <property type="match status" value="1"/>
</dbReference>
<accession>A0A3G3IF21</accession>
<evidence type="ECO:0000256" key="5">
    <source>
        <dbReference type="ARBA" id="ARBA00023098"/>
    </source>
</evidence>
<dbReference type="Proteomes" id="UP000273278">
    <property type="component" value="Chromosome"/>
</dbReference>
<dbReference type="Pfam" id="PF22578">
    <property type="entry name" value="GGR_cat"/>
    <property type="match status" value="1"/>
</dbReference>
<sequence length="363" mass="39015">MTSIETDVLVVGSGPAGSMAAKYAAEKGVEVTLIEMRDEVGTPVRCGELMPSVAEIKDMFPNLSDTDTLFDVPSSLKCRDIEGIRLLDPKEKERQFPFTGYTTDRDRFDQYHADMAVDAGAELITGCRFRGIAGDVAKTSAGDISYKVIIGADGPNSRVAKSLGLPPNRNCYPAVTAQAEGDFDPVIQMFFGRIAPGAYGWIIPKDGVANVGVGFSPKFSNGSLREYMEKFVEMQGLKLISPLKGKYVPSEGPISRTVSGRGMLAGDAAGVVMPVNGGGIPQAMITGRMAGIAAAENVLNGAPLSDYEAEWKDVLYKPLHIAANNKRLADAFAFRSDRSTALCMSILGTRRMSKLIRCKHLFP</sequence>
<dbReference type="EMBL" id="CP017686">
    <property type="protein sequence ID" value="AYQ54405.1"/>
    <property type="molecule type" value="Genomic_DNA"/>
</dbReference>
<dbReference type="AlphaFoldDB" id="A0A3G3IF21"/>
<evidence type="ECO:0000256" key="1">
    <source>
        <dbReference type="ARBA" id="ARBA00022516"/>
    </source>
</evidence>
<dbReference type="InterPro" id="IPR054715">
    <property type="entry name" value="GGR_cat"/>
</dbReference>
<dbReference type="GO" id="GO:0016628">
    <property type="term" value="F:oxidoreductase activity, acting on the CH-CH group of donors, NAD or NADP as acceptor"/>
    <property type="evidence" value="ECO:0007669"/>
    <property type="project" value="InterPro"/>
</dbReference>
<keyword evidence="6" id="KW-0594">Phospholipid biosynthesis</keyword>
<evidence type="ECO:0000313" key="9">
    <source>
        <dbReference type="EMBL" id="AYQ54405.1"/>
    </source>
</evidence>
<organism evidence="9 10">
    <name type="scientific">Methanomethylophilus alvi</name>
    <dbReference type="NCBI Taxonomy" id="1291540"/>
    <lineage>
        <taxon>Archaea</taxon>
        <taxon>Methanobacteriati</taxon>
        <taxon>Thermoplasmatota</taxon>
        <taxon>Thermoplasmata</taxon>
        <taxon>Methanomassiliicoccales</taxon>
        <taxon>Methanomethylophilaceae</taxon>
        <taxon>Methanomethylophilus</taxon>
    </lineage>
</organism>
<keyword evidence="1" id="KW-0444">Lipid biosynthesis</keyword>
<keyword evidence="2" id="KW-0285">Flavoprotein</keyword>
<evidence type="ECO:0000259" key="8">
    <source>
        <dbReference type="Pfam" id="PF22578"/>
    </source>
</evidence>
<name>A0A3G3IF21_9ARCH</name>
<dbReference type="Pfam" id="PF13450">
    <property type="entry name" value="NAD_binding_8"/>
    <property type="match status" value="1"/>
</dbReference>
<keyword evidence="7" id="KW-1208">Phospholipid metabolism</keyword>
<keyword evidence="4" id="KW-0560">Oxidoreductase</keyword>
<evidence type="ECO:0000256" key="4">
    <source>
        <dbReference type="ARBA" id="ARBA00023002"/>
    </source>
</evidence>
<evidence type="ECO:0000256" key="6">
    <source>
        <dbReference type="ARBA" id="ARBA00023209"/>
    </source>
</evidence>
<reference evidence="9 10" key="1">
    <citation type="submission" date="2016-10" db="EMBL/GenBank/DDBJ databases">
        <title>Complete genome of the TMA-utilizing, human hosted archaeon Methanomethylophilus alvus Gen. nov, sp. nov., strain Mx-05, derived from a pure culture.</title>
        <authorList>
            <person name="Brugere J.-F."/>
            <person name="Ben Hania W."/>
            <person name="Chaudhary P.P."/>
            <person name="Gaci N."/>
            <person name="Borrel G."/>
            <person name="Cao Van Tuat L."/>
            <person name="Fardeau M.-L."/>
            <person name="Harris H.M.B."/>
            <person name="O'Toole P.W."/>
            <person name="Ollivier B."/>
        </authorList>
    </citation>
    <scope>NUCLEOTIDE SEQUENCE [LARGE SCALE GENOMIC DNA]</scope>
    <source>
        <strain evidence="9 10">Mx-05</strain>
    </source>
</reference>
<dbReference type="InterPro" id="IPR011777">
    <property type="entry name" value="Geranylgeranyl_Rdtase_fam"/>
</dbReference>
<keyword evidence="3" id="KW-0274">FAD</keyword>
<protein>
    <submittedName>
        <fullName evidence="9">Geranylgeranyl reductase</fullName>
    </submittedName>
</protein>
<dbReference type="SUPFAM" id="SSF51905">
    <property type="entry name" value="FAD/NAD(P)-binding domain"/>
    <property type="match status" value="1"/>
</dbReference>
<dbReference type="PANTHER" id="PTHR42685">
    <property type="entry name" value="GERANYLGERANYL DIPHOSPHATE REDUCTASE"/>
    <property type="match status" value="1"/>
</dbReference>
<dbReference type="InterPro" id="IPR036188">
    <property type="entry name" value="FAD/NAD-bd_sf"/>
</dbReference>
<dbReference type="NCBIfam" id="TIGR02032">
    <property type="entry name" value="GG-red-SF"/>
    <property type="match status" value="1"/>
</dbReference>
<dbReference type="PRINTS" id="PR00420">
    <property type="entry name" value="RNGMNOXGNASE"/>
</dbReference>